<dbReference type="PANTHER" id="PTHR33692">
    <property type="entry name" value="RIBOSOME MATURATION FACTOR RIMM"/>
    <property type="match status" value="1"/>
</dbReference>
<keyword evidence="4 5" id="KW-0143">Chaperone</keyword>
<organism evidence="8 9">
    <name type="scientific">Georgenia wutianyii</name>
    <dbReference type="NCBI Taxonomy" id="2585135"/>
    <lineage>
        <taxon>Bacteria</taxon>
        <taxon>Bacillati</taxon>
        <taxon>Actinomycetota</taxon>
        <taxon>Actinomycetes</taxon>
        <taxon>Micrococcales</taxon>
        <taxon>Bogoriellaceae</taxon>
        <taxon>Georgenia</taxon>
    </lineage>
</organism>
<evidence type="ECO:0000256" key="5">
    <source>
        <dbReference type="HAMAP-Rule" id="MF_00014"/>
    </source>
</evidence>
<dbReference type="EMBL" id="CP040899">
    <property type="protein sequence ID" value="QDB78787.1"/>
    <property type="molecule type" value="Genomic_DNA"/>
</dbReference>
<dbReference type="Proteomes" id="UP000313948">
    <property type="component" value="Chromosome"/>
</dbReference>
<dbReference type="InterPro" id="IPR056792">
    <property type="entry name" value="PRC_RimM"/>
</dbReference>
<comment type="function">
    <text evidence="5">An accessory protein needed during the final step in the assembly of 30S ribosomal subunit, possibly for assembly of the head region. Essential for efficient processing of 16S rRNA. May be needed both before and after RbfA during the maturation of 16S rRNA. It has affinity for free ribosomal 30S subunits but not for 70S ribosomes.</text>
</comment>
<comment type="domain">
    <text evidence="5">The PRC barrel domain binds ribosomal protein uS19.</text>
</comment>
<dbReference type="InterPro" id="IPR009000">
    <property type="entry name" value="Transl_B-barrel_sf"/>
</dbReference>
<dbReference type="InterPro" id="IPR002676">
    <property type="entry name" value="RimM_N"/>
</dbReference>
<gene>
    <name evidence="5 8" type="primary">rimM</name>
    <name evidence="8" type="ORF">FE251_04900</name>
</gene>
<dbReference type="Gene3D" id="2.40.30.60">
    <property type="entry name" value="RimM"/>
    <property type="match status" value="1"/>
</dbReference>
<comment type="similarity">
    <text evidence="5">Belongs to the RimM family.</text>
</comment>
<evidence type="ECO:0000256" key="2">
    <source>
        <dbReference type="ARBA" id="ARBA00022517"/>
    </source>
</evidence>
<dbReference type="HAMAP" id="MF_00014">
    <property type="entry name" value="Ribosome_mat_RimM"/>
    <property type="match status" value="1"/>
</dbReference>
<sequence>MELVVARVGAAHGLQGMVRLEVRTDDPAGRFAPGAVLPTDPADRGPLTVVQSTERSGSWYARFAEVPDRTAAEALRGTLLLVTVEDEVEEDAWYPHELVGLPVEDTTGRHVGTVAGIEHLPAQDVLVLTEENGARTLVPFVAEIVPLVDVPGRRVVIDPPHGLLAADEA</sequence>
<comment type="subcellular location">
    <subcellularLocation>
        <location evidence="5">Cytoplasm</location>
    </subcellularLocation>
</comment>
<evidence type="ECO:0000259" key="7">
    <source>
        <dbReference type="Pfam" id="PF24986"/>
    </source>
</evidence>
<name>A0ABX5VK22_9MICO</name>
<dbReference type="SUPFAM" id="SSF50447">
    <property type="entry name" value="Translation proteins"/>
    <property type="match status" value="1"/>
</dbReference>
<dbReference type="NCBIfam" id="TIGR02273">
    <property type="entry name" value="16S_RimM"/>
    <property type="match status" value="1"/>
</dbReference>
<dbReference type="InterPro" id="IPR011961">
    <property type="entry name" value="RimM"/>
</dbReference>
<evidence type="ECO:0000259" key="6">
    <source>
        <dbReference type="Pfam" id="PF01782"/>
    </source>
</evidence>
<protein>
    <recommendedName>
        <fullName evidence="5">Ribosome maturation factor RimM</fullName>
    </recommendedName>
</protein>
<evidence type="ECO:0000313" key="8">
    <source>
        <dbReference type="EMBL" id="QDB78787.1"/>
    </source>
</evidence>
<feature type="domain" description="Ribosome maturation factor RimM PRC barrel" evidence="7">
    <location>
        <begin position="96"/>
        <end position="163"/>
    </location>
</feature>
<dbReference type="RefSeq" id="WP_139073629.1">
    <property type="nucleotide sequence ID" value="NZ_CP040899.1"/>
</dbReference>
<evidence type="ECO:0000256" key="3">
    <source>
        <dbReference type="ARBA" id="ARBA00022552"/>
    </source>
</evidence>
<evidence type="ECO:0000256" key="1">
    <source>
        <dbReference type="ARBA" id="ARBA00022490"/>
    </source>
</evidence>
<evidence type="ECO:0000313" key="9">
    <source>
        <dbReference type="Proteomes" id="UP000313948"/>
    </source>
</evidence>
<feature type="domain" description="RimM N-terminal" evidence="6">
    <location>
        <begin position="4"/>
        <end position="85"/>
    </location>
</feature>
<comment type="subunit">
    <text evidence="5">Binds ribosomal protein uS19.</text>
</comment>
<dbReference type="Pfam" id="PF24986">
    <property type="entry name" value="PRC_RimM"/>
    <property type="match status" value="1"/>
</dbReference>
<dbReference type="SUPFAM" id="SSF50346">
    <property type="entry name" value="PRC-barrel domain"/>
    <property type="match status" value="1"/>
</dbReference>
<dbReference type="Pfam" id="PF01782">
    <property type="entry name" value="RimM"/>
    <property type="match status" value="1"/>
</dbReference>
<dbReference type="InterPro" id="IPR036976">
    <property type="entry name" value="RimM_N_sf"/>
</dbReference>
<proteinExistence type="inferred from homology"/>
<keyword evidence="1 5" id="KW-0963">Cytoplasm</keyword>
<keyword evidence="9" id="KW-1185">Reference proteome</keyword>
<dbReference type="InterPro" id="IPR011033">
    <property type="entry name" value="PRC_barrel-like_sf"/>
</dbReference>
<reference evidence="8 9" key="1">
    <citation type="submission" date="2019-05" db="EMBL/GenBank/DDBJ databases">
        <title>Georgenia *** sp. nov., and Georgenia *** sp. nov., isolated from the intestinal contents of plateau pika (Ochotona curzoniae) in the Qinghai-Tibet plateau of China.</title>
        <authorList>
            <person name="Tian Z."/>
        </authorList>
    </citation>
    <scope>NUCLEOTIDE SEQUENCE [LARGE SCALE GENOMIC DNA]</scope>
    <source>
        <strain evidence="8 9">Z294</strain>
    </source>
</reference>
<dbReference type="PANTHER" id="PTHR33692:SF1">
    <property type="entry name" value="RIBOSOME MATURATION FACTOR RIMM"/>
    <property type="match status" value="1"/>
</dbReference>
<keyword evidence="3 5" id="KW-0698">rRNA processing</keyword>
<keyword evidence="2 5" id="KW-0690">Ribosome biogenesis</keyword>
<dbReference type="Gene3D" id="2.30.30.240">
    <property type="entry name" value="PRC-barrel domain"/>
    <property type="match status" value="1"/>
</dbReference>
<evidence type="ECO:0000256" key="4">
    <source>
        <dbReference type="ARBA" id="ARBA00023186"/>
    </source>
</evidence>
<accession>A0ABX5VK22</accession>